<dbReference type="Proteomes" id="UP000838763">
    <property type="component" value="Unassembled WGS sequence"/>
</dbReference>
<comment type="caution">
    <text evidence="2">The sequence shown here is derived from an EMBL/GenBank/DDBJ whole genome shotgun (WGS) entry which is preliminary data.</text>
</comment>
<organism evidence="2 3">
    <name type="scientific">Parascedosporium putredinis</name>
    <dbReference type="NCBI Taxonomy" id="1442378"/>
    <lineage>
        <taxon>Eukaryota</taxon>
        <taxon>Fungi</taxon>
        <taxon>Dikarya</taxon>
        <taxon>Ascomycota</taxon>
        <taxon>Pezizomycotina</taxon>
        <taxon>Sordariomycetes</taxon>
        <taxon>Hypocreomycetidae</taxon>
        <taxon>Microascales</taxon>
        <taxon>Microascaceae</taxon>
        <taxon>Parascedosporium</taxon>
    </lineage>
</organism>
<evidence type="ECO:0000313" key="3">
    <source>
        <dbReference type="Proteomes" id="UP000838763"/>
    </source>
</evidence>
<feature type="domain" description="Aminoglycoside phosphotransferase" evidence="1">
    <location>
        <begin position="73"/>
        <end position="218"/>
    </location>
</feature>
<dbReference type="InterPro" id="IPR011009">
    <property type="entry name" value="Kinase-like_dom_sf"/>
</dbReference>
<dbReference type="OrthoDB" id="3250044at2759"/>
<dbReference type="Gene3D" id="3.90.1200.10">
    <property type="match status" value="1"/>
</dbReference>
<sequence length="292" mass="32499">MSQTPVHVVKEYHGLPPPNGYRTPTPAELVGLCTKKHPRGFSIGLAHPPEAPVFWIKYGFSVLWNEVPAQVMAYEELRSLQSPIRAPGIFYACAIKETPGSELCTLFIVMEFIPGRTAEEWLKSIQDPVGQNRIYSFIALALSELHRIPVPPDSRPASIDKGRIRHALFDMYQAPRHYENVGQLEDHLNCPMVFCYSDLWLQNFMIDDDDNVAVVDFAVVSILPSSFSKLVLFGEDSKIGRDISNLVQIPTTKGVDNTAALYDVCAPMVFSPHVFASIGCKLPGDIEVKELG</sequence>
<protein>
    <recommendedName>
        <fullName evidence="1">Aminoglycoside phosphotransferase domain-containing protein</fullName>
    </recommendedName>
</protein>
<evidence type="ECO:0000259" key="1">
    <source>
        <dbReference type="Pfam" id="PF01636"/>
    </source>
</evidence>
<dbReference type="EMBL" id="CALLCH030000016">
    <property type="protein sequence ID" value="CAI4217552.1"/>
    <property type="molecule type" value="Genomic_DNA"/>
</dbReference>
<evidence type="ECO:0000313" key="2">
    <source>
        <dbReference type="EMBL" id="CAI4217552.1"/>
    </source>
</evidence>
<dbReference type="InterPro" id="IPR002575">
    <property type="entry name" value="Aminoglycoside_PTrfase"/>
</dbReference>
<keyword evidence="3" id="KW-1185">Reference proteome</keyword>
<name>A0A9P1H6A5_9PEZI</name>
<accession>A0A9P1H6A5</accession>
<reference evidence="2" key="1">
    <citation type="submission" date="2022-11" db="EMBL/GenBank/DDBJ databases">
        <authorList>
            <person name="Scott C."/>
            <person name="Bruce N."/>
        </authorList>
    </citation>
    <scope>NUCLEOTIDE SEQUENCE</scope>
</reference>
<dbReference type="AlphaFoldDB" id="A0A9P1H6A5"/>
<dbReference type="SUPFAM" id="SSF56112">
    <property type="entry name" value="Protein kinase-like (PK-like)"/>
    <property type="match status" value="1"/>
</dbReference>
<proteinExistence type="predicted"/>
<gene>
    <name evidence="2" type="ORF">PPNO1_LOCUS7159</name>
</gene>
<dbReference type="Pfam" id="PF01636">
    <property type="entry name" value="APH"/>
    <property type="match status" value="1"/>
</dbReference>